<evidence type="ECO:0008006" key="4">
    <source>
        <dbReference type="Google" id="ProtNLM"/>
    </source>
</evidence>
<dbReference type="InterPro" id="IPR050659">
    <property type="entry name" value="Peptidase_M24B"/>
</dbReference>
<dbReference type="Gene3D" id="3.40.350.10">
    <property type="entry name" value="Creatinase/prolidase N-terminal domain"/>
    <property type="match status" value="1"/>
</dbReference>
<organism evidence="3">
    <name type="scientific">uncultured Dysgonomonas sp</name>
    <dbReference type="NCBI Taxonomy" id="206096"/>
    <lineage>
        <taxon>Bacteria</taxon>
        <taxon>Pseudomonadati</taxon>
        <taxon>Bacteroidota</taxon>
        <taxon>Bacteroidia</taxon>
        <taxon>Bacteroidales</taxon>
        <taxon>Dysgonomonadaceae</taxon>
        <taxon>Dysgonomonas</taxon>
        <taxon>environmental samples</taxon>
    </lineage>
</organism>
<dbReference type="Pfam" id="PF01321">
    <property type="entry name" value="Creatinase_N"/>
    <property type="match status" value="1"/>
</dbReference>
<proteinExistence type="predicted"/>
<dbReference type="EMBL" id="FLUM01000002">
    <property type="protein sequence ID" value="SBW00047.1"/>
    <property type="molecule type" value="Genomic_DNA"/>
</dbReference>
<dbReference type="SUPFAM" id="SSF53092">
    <property type="entry name" value="Creatinase/prolidase N-terminal domain"/>
    <property type="match status" value="1"/>
</dbReference>
<gene>
    <name evidence="3" type="ORF">KL86DYS1_20090</name>
</gene>
<dbReference type="InterPro" id="IPR036005">
    <property type="entry name" value="Creatinase/aminopeptidase-like"/>
</dbReference>
<dbReference type="SUPFAM" id="SSF55920">
    <property type="entry name" value="Creatinase/aminopeptidase"/>
    <property type="match status" value="1"/>
</dbReference>
<evidence type="ECO:0000313" key="3">
    <source>
        <dbReference type="EMBL" id="SBW00047.1"/>
    </source>
</evidence>
<dbReference type="Pfam" id="PF00557">
    <property type="entry name" value="Peptidase_M24"/>
    <property type="match status" value="1"/>
</dbReference>
<name>A0A212JKV2_9BACT</name>
<dbReference type="CDD" id="cd01066">
    <property type="entry name" value="APP_MetAP"/>
    <property type="match status" value="1"/>
</dbReference>
<dbReference type="Gene3D" id="3.90.230.10">
    <property type="entry name" value="Creatinase/methionine aminopeptidase superfamily"/>
    <property type="match status" value="1"/>
</dbReference>
<protein>
    <recommendedName>
        <fullName evidence="4">Peptidase M24</fullName>
    </recommendedName>
</protein>
<reference evidence="3" key="1">
    <citation type="submission" date="2016-04" db="EMBL/GenBank/DDBJ databases">
        <authorList>
            <person name="Evans L.H."/>
            <person name="Alamgir A."/>
            <person name="Owens N."/>
            <person name="Weber N.D."/>
            <person name="Virtaneva K."/>
            <person name="Barbian K."/>
            <person name="Babar A."/>
            <person name="Rosenke K."/>
        </authorList>
    </citation>
    <scope>NUCLEOTIDE SEQUENCE</scope>
    <source>
        <strain evidence="3">86-1</strain>
    </source>
</reference>
<evidence type="ECO:0000259" key="2">
    <source>
        <dbReference type="Pfam" id="PF01321"/>
    </source>
</evidence>
<accession>A0A212JKV2</accession>
<dbReference type="InterPro" id="IPR000587">
    <property type="entry name" value="Creatinase_N"/>
</dbReference>
<dbReference type="PANTHER" id="PTHR46112:SF2">
    <property type="entry name" value="XAA-PRO AMINOPEPTIDASE P-RELATED"/>
    <property type="match status" value="1"/>
</dbReference>
<evidence type="ECO:0000259" key="1">
    <source>
        <dbReference type="Pfam" id="PF00557"/>
    </source>
</evidence>
<feature type="domain" description="Peptidase M24" evidence="1">
    <location>
        <begin position="141"/>
        <end position="375"/>
    </location>
</feature>
<dbReference type="PANTHER" id="PTHR46112">
    <property type="entry name" value="AMINOPEPTIDASE"/>
    <property type="match status" value="1"/>
</dbReference>
<dbReference type="AlphaFoldDB" id="A0A212JKV2"/>
<dbReference type="RefSeq" id="WP_296941213.1">
    <property type="nucleotide sequence ID" value="NZ_LT599032.1"/>
</dbReference>
<sequence length="391" mass="43717">MNNKEALTRDLEIRCSRLQKVMQSMEVEACVLSTSVNVFYMTGMVYNGYYYLPAEGSPMHFVKRPEGIAFENTIYIRKPEQIAEELQNRGMSLPKTLLLETDVLSFGECARLMGTFNITKAANASTFMRKIRSVKTDFELEQVRACARKHEAVYKLIPSVYRPGMTDIELQIEIEKLMRLHGSMGIFRSYGDNMDIYMGSLLAGENAEAPSPYDYALGGAGSSPTLPLGASGQRIEKGQTIMVDMAGNYSPWMTDMTRVFSLGKTLDIAYRAHQVSIDIHNHIMDIAKPGTGCAELYNISMEMVVKNNLEPYFMGTKQQAKFVGHGLGLEINEPPVLTPRSKELLEKNIVFALEPKFVIPEVGAVGVENTYVVTESGIEKLTILEEEIIEL</sequence>
<dbReference type="InterPro" id="IPR029149">
    <property type="entry name" value="Creatin/AminoP/Spt16_N"/>
</dbReference>
<feature type="domain" description="Creatinase N-terminal" evidence="2">
    <location>
        <begin position="14"/>
        <end position="134"/>
    </location>
</feature>
<dbReference type="InterPro" id="IPR000994">
    <property type="entry name" value="Pept_M24"/>
</dbReference>